<evidence type="ECO:0000256" key="1">
    <source>
        <dbReference type="ARBA" id="ARBA00004123"/>
    </source>
</evidence>
<feature type="compositionally biased region" description="Basic and acidic residues" evidence="10">
    <location>
        <begin position="266"/>
        <end position="279"/>
    </location>
</feature>
<dbReference type="GO" id="GO:0046872">
    <property type="term" value="F:metal ion binding"/>
    <property type="evidence" value="ECO:0007669"/>
    <property type="project" value="UniProtKB-KW"/>
</dbReference>
<dbReference type="SMART" id="SM00474">
    <property type="entry name" value="35EXOc"/>
    <property type="match status" value="1"/>
</dbReference>
<evidence type="ECO:0000256" key="3">
    <source>
        <dbReference type="ARBA" id="ARBA00022723"/>
    </source>
</evidence>
<feature type="domain" description="3'-5' exonuclease" evidence="11">
    <location>
        <begin position="15"/>
        <end position="197"/>
    </location>
</feature>
<dbReference type="GO" id="GO:0006139">
    <property type="term" value="P:nucleobase-containing compound metabolic process"/>
    <property type="evidence" value="ECO:0007669"/>
    <property type="project" value="InterPro"/>
</dbReference>
<dbReference type="InterPro" id="IPR012337">
    <property type="entry name" value="RNaseH-like_sf"/>
</dbReference>
<evidence type="ECO:0000256" key="2">
    <source>
        <dbReference type="ARBA" id="ARBA00022722"/>
    </source>
</evidence>
<dbReference type="InterPro" id="IPR051132">
    <property type="entry name" value="3-5_Exonuclease_domain"/>
</dbReference>
<dbReference type="SUPFAM" id="SSF53098">
    <property type="entry name" value="Ribonuclease H-like"/>
    <property type="match status" value="1"/>
</dbReference>
<reference evidence="12" key="1">
    <citation type="submission" date="2020-11" db="EMBL/GenBank/DDBJ databases">
        <title>Adaptations for nitrogen fixation in a non-lichenized fungal sporocarp promotes dispersal by wood-feeding termites.</title>
        <authorList>
            <consortium name="DOE Joint Genome Institute"/>
            <person name="Koch R.A."/>
            <person name="Yoon G."/>
            <person name="Arayal U."/>
            <person name="Lail K."/>
            <person name="Amirebrahimi M."/>
            <person name="Labutti K."/>
            <person name="Lipzen A."/>
            <person name="Riley R."/>
            <person name="Barry K."/>
            <person name="Henrissat B."/>
            <person name="Grigoriev I.V."/>
            <person name="Herr J.R."/>
            <person name="Aime M.C."/>
        </authorList>
    </citation>
    <scope>NUCLEOTIDE SEQUENCE</scope>
    <source>
        <strain evidence="12">MCA 3950</strain>
    </source>
</reference>
<evidence type="ECO:0000259" key="11">
    <source>
        <dbReference type="SMART" id="SM00474"/>
    </source>
</evidence>
<dbReference type="AlphaFoldDB" id="A0A9P7W2P2"/>
<accession>A0A9P7W2P2</accession>
<dbReference type="InterPro" id="IPR036397">
    <property type="entry name" value="RNaseH_sf"/>
</dbReference>
<dbReference type="OrthoDB" id="1920326at2759"/>
<keyword evidence="4" id="KW-0378">Hydrolase</keyword>
<evidence type="ECO:0000256" key="6">
    <source>
        <dbReference type="ARBA" id="ARBA00022842"/>
    </source>
</evidence>
<dbReference type="GO" id="GO:0003676">
    <property type="term" value="F:nucleic acid binding"/>
    <property type="evidence" value="ECO:0007669"/>
    <property type="project" value="InterPro"/>
</dbReference>
<dbReference type="GeneID" id="66107580"/>
<evidence type="ECO:0000256" key="4">
    <source>
        <dbReference type="ARBA" id="ARBA00022801"/>
    </source>
</evidence>
<proteinExistence type="predicted"/>
<dbReference type="InterPro" id="IPR002562">
    <property type="entry name" value="3'-5'_exonuclease_dom"/>
</dbReference>
<keyword evidence="2" id="KW-0540">Nuclease</keyword>
<dbReference type="PANTHER" id="PTHR13620:SF109">
    <property type="entry name" value="3'-5' EXONUCLEASE"/>
    <property type="match status" value="1"/>
</dbReference>
<sequence>MSAVPIYDWCPGALPYYITSALAADAIIARYLEHYVGHVGFDLEWKPTFARGARENPVALVQIATATDVFLFHLSAMSTVPASLMRFLQNSSIIKVGVGIQNDVKKLYNDYRLSVLSCVDLSMFARSVDNPSWNGPFKNPIGLARLVSTYLGSALSKGSITRSNWEAFPLSLAQKRYAANDAHAGYAVYSHLRALDRERETPIKQSYYSFHAILGRLYHIPIPNPEQVSSSHNDIWGLSATSRLVEWFPRNPEYDPDPPPPSKAPKTSDEQAESPKDTSAEPPNKFSPFRGKGTYKRRRNKPRSASLLV</sequence>
<evidence type="ECO:0000256" key="8">
    <source>
        <dbReference type="ARBA" id="ARBA00040531"/>
    </source>
</evidence>
<comment type="caution">
    <text evidence="12">The sequence shown here is derived from an EMBL/GenBank/DDBJ whole genome shotgun (WGS) entry which is preliminary data.</text>
</comment>
<gene>
    <name evidence="12" type="ORF">BT62DRAFT_927554</name>
</gene>
<feature type="region of interest" description="Disordered" evidence="10">
    <location>
        <begin position="249"/>
        <end position="309"/>
    </location>
</feature>
<dbReference type="GO" id="GO:0008408">
    <property type="term" value="F:3'-5' exonuclease activity"/>
    <property type="evidence" value="ECO:0007669"/>
    <property type="project" value="InterPro"/>
</dbReference>
<evidence type="ECO:0000313" key="12">
    <source>
        <dbReference type="EMBL" id="KAG7450236.1"/>
    </source>
</evidence>
<evidence type="ECO:0000256" key="7">
    <source>
        <dbReference type="ARBA" id="ARBA00023242"/>
    </source>
</evidence>
<name>A0A9P7W2P2_9AGAR</name>
<evidence type="ECO:0000256" key="5">
    <source>
        <dbReference type="ARBA" id="ARBA00022839"/>
    </source>
</evidence>
<feature type="compositionally biased region" description="Basic residues" evidence="10">
    <location>
        <begin position="293"/>
        <end position="302"/>
    </location>
</feature>
<keyword evidence="6" id="KW-0460">Magnesium</keyword>
<evidence type="ECO:0000256" key="9">
    <source>
        <dbReference type="ARBA" id="ARBA00042761"/>
    </source>
</evidence>
<dbReference type="GO" id="GO:0005634">
    <property type="term" value="C:nucleus"/>
    <property type="evidence" value="ECO:0007669"/>
    <property type="project" value="UniProtKB-SubCell"/>
</dbReference>
<organism evidence="12 13">
    <name type="scientific">Guyanagaster necrorhizus</name>
    <dbReference type="NCBI Taxonomy" id="856835"/>
    <lineage>
        <taxon>Eukaryota</taxon>
        <taxon>Fungi</taxon>
        <taxon>Dikarya</taxon>
        <taxon>Basidiomycota</taxon>
        <taxon>Agaricomycotina</taxon>
        <taxon>Agaricomycetes</taxon>
        <taxon>Agaricomycetidae</taxon>
        <taxon>Agaricales</taxon>
        <taxon>Marasmiineae</taxon>
        <taxon>Physalacriaceae</taxon>
        <taxon>Guyanagaster</taxon>
    </lineage>
</organism>
<dbReference type="RefSeq" id="XP_043043736.1">
    <property type="nucleotide sequence ID" value="XM_043185283.1"/>
</dbReference>
<dbReference type="Proteomes" id="UP000812287">
    <property type="component" value="Unassembled WGS sequence"/>
</dbReference>
<keyword evidence="5" id="KW-0269">Exonuclease</keyword>
<dbReference type="Gene3D" id="3.30.420.10">
    <property type="entry name" value="Ribonuclease H-like superfamily/Ribonuclease H"/>
    <property type="match status" value="1"/>
</dbReference>
<comment type="subcellular location">
    <subcellularLocation>
        <location evidence="1">Nucleus</location>
    </subcellularLocation>
</comment>
<dbReference type="CDD" id="cd06141">
    <property type="entry name" value="WRN_exo"/>
    <property type="match status" value="1"/>
</dbReference>
<evidence type="ECO:0000313" key="13">
    <source>
        <dbReference type="Proteomes" id="UP000812287"/>
    </source>
</evidence>
<evidence type="ECO:0000256" key="10">
    <source>
        <dbReference type="SAM" id="MobiDB-lite"/>
    </source>
</evidence>
<keyword evidence="13" id="KW-1185">Reference proteome</keyword>
<keyword evidence="7" id="KW-0539">Nucleus</keyword>
<dbReference type="Pfam" id="PF01612">
    <property type="entry name" value="DNA_pol_A_exo1"/>
    <property type="match status" value="1"/>
</dbReference>
<dbReference type="PANTHER" id="PTHR13620">
    <property type="entry name" value="3-5 EXONUCLEASE"/>
    <property type="match status" value="1"/>
</dbReference>
<dbReference type="EMBL" id="MU250526">
    <property type="protein sequence ID" value="KAG7450236.1"/>
    <property type="molecule type" value="Genomic_DNA"/>
</dbReference>
<protein>
    <recommendedName>
        <fullName evidence="8">3'-5' exonuclease</fullName>
    </recommendedName>
    <alternativeName>
        <fullName evidence="9">Werner Syndrome-like exonuclease</fullName>
    </alternativeName>
</protein>
<keyword evidence="3" id="KW-0479">Metal-binding</keyword>